<keyword evidence="4" id="KW-1185">Reference proteome</keyword>
<dbReference type="GO" id="GO:0005119">
    <property type="term" value="F:smoothened binding"/>
    <property type="evidence" value="ECO:0007669"/>
    <property type="project" value="TreeGrafter"/>
</dbReference>
<sequence length="553" mass="61790">MCFGDIHADGELKLVVAHLGTSSKDMKLKVFKGGNLMTENTLIDLPTGVVSFYMDQNMPRTPAIAVASGPHIFVYKNMRPYFKFTLPVLEVNAVEEDLWRQAREEKIDIGVLHEMIEELRQQGMELTPRSIKFLTLDPREMEAFAQIHKYGALKRQTVITCIATLNKSMAEDDAISCLVIGTEANLIYVLDPEAFTILATMRVPSVPVFMSVNGLFDVEFRIIVTCRNGTIYTLKRGMDSVSSGIELNSQPLAMSRVGKHMIVGCMDNTLRSYTTKGKKHWSIKLQSDITAVGVMDHKQQGFKATVIGLADKTVCIYRDKFLINKFTTPDVVKAILFGRFGREDGSLVMVMKGGGLLVKILKRTATFEDKGIQKGGPPPVQTLKLDVPKKTKLFVDQTIREREHGIVMHRQFMHDLQRLRLNAAKTYAESLMKSENPISNSHTEPLKLNAVVNGIGPTFKLKINLQNTSQSDPVIDMCIGFSYESSLYNIHRKHILCPMLVPGVMYTFETLVDCISDKGISDTIKVFVLKRDKSIPLISANINMPVSEPALVA</sequence>
<evidence type="ECO:0000259" key="2">
    <source>
        <dbReference type="Pfam" id="PF23304"/>
    </source>
</evidence>
<dbReference type="SUPFAM" id="SSF50998">
    <property type="entry name" value="Quinoprotein alcohol dehydrogenase-like"/>
    <property type="match status" value="1"/>
</dbReference>
<evidence type="ECO:0000313" key="4">
    <source>
        <dbReference type="Proteomes" id="UP000593567"/>
    </source>
</evidence>
<evidence type="ECO:0000259" key="1">
    <source>
        <dbReference type="Pfam" id="PF14779"/>
    </source>
</evidence>
<dbReference type="GO" id="GO:1905515">
    <property type="term" value="P:non-motile cilium assembly"/>
    <property type="evidence" value="ECO:0007669"/>
    <property type="project" value="InterPro"/>
</dbReference>
<dbReference type="AlphaFoldDB" id="A0A7J7JD22"/>
<dbReference type="InterPro" id="IPR011047">
    <property type="entry name" value="Quinoprotein_ADH-like_sf"/>
</dbReference>
<accession>A0A7J7JD22</accession>
<gene>
    <name evidence="3" type="ORF">EB796_017762</name>
</gene>
<dbReference type="GO" id="GO:0061512">
    <property type="term" value="P:protein localization to cilium"/>
    <property type="evidence" value="ECO:0007669"/>
    <property type="project" value="TreeGrafter"/>
</dbReference>
<dbReference type="GO" id="GO:0005813">
    <property type="term" value="C:centrosome"/>
    <property type="evidence" value="ECO:0007669"/>
    <property type="project" value="TreeGrafter"/>
</dbReference>
<dbReference type="EMBL" id="VXIV02002644">
    <property type="protein sequence ID" value="KAF6023937.1"/>
    <property type="molecule type" value="Genomic_DNA"/>
</dbReference>
<evidence type="ECO:0000313" key="3">
    <source>
        <dbReference type="EMBL" id="KAF6023937.1"/>
    </source>
</evidence>
<comment type="caution">
    <text evidence="3">The sequence shown here is derived from an EMBL/GenBank/DDBJ whole genome shotgun (WGS) entry which is preliminary data.</text>
</comment>
<dbReference type="GO" id="GO:0005930">
    <property type="term" value="C:axoneme"/>
    <property type="evidence" value="ECO:0007669"/>
    <property type="project" value="TreeGrafter"/>
</dbReference>
<dbReference type="InterPro" id="IPR056419">
    <property type="entry name" value="GAE_BBS1"/>
</dbReference>
<dbReference type="Proteomes" id="UP000593567">
    <property type="component" value="Unassembled WGS sequence"/>
</dbReference>
<reference evidence="3" key="1">
    <citation type="submission" date="2020-06" db="EMBL/GenBank/DDBJ databases">
        <title>Draft genome of Bugula neritina, a colonial animal packing powerful symbionts and potential medicines.</title>
        <authorList>
            <person name="Rayko M."/>
        </authorList>
    </citation>
    <scope>NUCLEOTIDE SEQUENCE [LARGE SCALE GENOMIC DNA]</scope>
    <source>
        <strain evidence="3">Kwan_BN1</strain>
    </source>
</reference>
<dbReference type="InterPro" id="IPR032728">
    <property type="entry name" value="BBS1_N"/>
</dbReference>
<dbReference type="InterPro" id="IPR028784">
    <property type="entry name" value="BBS1"/>
</dbReference>
<proteinExistence type="predicted"/>
<protein>
    <submittedName>
        <fullName evidence="3">BBS1</fullName>
    </submittedName>
</protein>
<feature type="domain" description="Bardet-Biedl syndrome 1 protein GAE" evidence="2">
    <location>
        <begin position="446"/>
        <end position="548"/>
    </location>
</feature>
<dbReference type="GO" id="GO:0034464">
    <property type="term" value="C:BBSome"/>
    <property type="evidence" value="ECO:0007669"/>
    <property type="project" value="InterPro"/>
</dbReference>
<dbReference type="Pfam" id="PF23304">
    <property type="entry name" value="GAE_BBS1"/>
    <property type="match status" value="1"/>
</dbReference>
<feature type="domain" description="Bardet-Biedl syndrome 1 N-terminal" evidence="1">
    <location>
        <begin position="1"/>
        <end position="235"/>
    </location>
</feature>
<dbReference type="OrthoDB" id="10259809at2759"/>
<dbReference type="PANTHER" id="PTHR20870:SF0">
    <property type="entry name" value="BARDET-BIEDL SYNDROME 1 PROTEIN"/>
    <property type="match status" value="1"/>
</dbReference>
<name>A0A7J7JD22_BUGNE</name>
<dbReference type="PANTHER" id="PTHR20870">
    <property type="entry name" value="BARDET-BIEDL SYNDROME 1 PROTEIN"/>
    <property type="match status" value="1"/>
</dbReference>
<dbReference type="GO" id="GO:0005113">
    <property type="term" value="F:patched binding"/>
    <property type="evidence" value="ECO:0007669"/>
    <property type="project" value="TreeGrafter"/>
</dbReference>
<dbReference type="Pfam" id="PF14779">
    <property type="entry name" value="BBS1"/>
    <property type="match status" value="1"/>
</dbReference>
<organism evidence="3 4">
    <name type="scientific">Bugula neritina</name>
    <name type="common">Brown bryozoan</name>
    <name type="synonym">Sertularia neritina</name>
    <dbReference type="NCBI Taxonomy" id="10212"/>
    <lineage>
        <taxon>Eukaryota</taxon>
        <taxon>Metazoa</taxon>
        <taxon>Spiralia</taxon>
        <taxon>Lophotrochozoa</taxon>
        <taxon>Bryozoa</taxon>
        <taxon>Gymnolaemata</taxon>
        <taxon>Cheilostomatida</taxon>
        <taxon>Flustrina</taxon>
        <taxon>Buguloidea</taxon>
        <taxon>Bugulidae</taxon>
        <taxon>Bugula</taxon>
    </lineage>
</organism>